<keyword evidence="2" id="KW-1133">Transmembrane helix</keyword>
<feature type="compositionally biased region" description="Low complexity" evidence="1">
    <location>
        <begin position="1"/>
        <end position="28"/>
    </location>
</feature>
<accession>A0A8H4VMP9</accession>
<protein>
    <submittedName>
        <fullName evidence="3">Uncharacterized protein</fullName>
    </submittedName>
</protein>
<evidence type="ECO:0000313" key="4">
    <source>
        <dbReference type="Proteomes" id="UP000521872"/>
    </source>
</evidence>
<keyword evidence="4" id="KW-1185">Reference proteome</keyword>
<feature type="transmembrane region" description="Helical" evidence="2">
    <location>
        <begin position="130"/>
        <end position="149"/>
    </location>
</feature>
<keyword evidence="2" id="KW-0472">Membrane</keyword>
<dbReference type="AlphaFoldDB" id="A0A8H4VMP9"/>
<feature type="transmembrane region" description="Helical" evidence="2">
    <location>
        <begin position="161"/>
        <end position="184"/>
    </location>
</feature>
<evidence type="ECO:0000256" key="1">
    <source>
        <dbReference type="SAM" id="MobiDB-lite"/>
    </source>
</evidence>
<keyword evidence="2" id="KW-0812">Transmembrane</keyword>
<organism evidence="3 4">
    <name type="scientific">Agrocybe pediades</name>
    <dbReference type="NCBI Taxonomy" id="84607"/>
    <lineage>
        <taxon>Eukaryota</taxon>
        <taxon>Fungi</taxon>
        <taxon>Dikarya</taxon>
        <taxon>Basidiomycota</taxon>
        <taxon>Agaricomycotina</taxon>
        <taxon>Agaricomycetes</taxon>
        <taxon>Agaricomycetidae</taxon>
        <taxon>Agaricales</taxon>
        <taxon>Agaricineae</taxon>
        <taxon>Strophariaceae</taxon>
        <taxon>Agrocybe</taxon>
    </lineage>
</organism>
<gene>
    <name evidence="3" type="ORF">D9613_007566</name>
</gene>
<feature type="transmembrane region" description="Helical" evidence="2">
    <location>
        <begin position="86"/>
        <end position="110"/>
    </location>
</feature>
<feature type="region of interest" description="Disordered" evidence="1">
    <location>
        <begin position="1"/>
        <end position="44"/>
    </location>
</feature>
<dbReference type="Proteomes" id="UP000521872">
    <property type="component" value="Unassembled WGS sequence"/>
</dbReference>
<comment type="caution">
    <text evidence="3">The sequence shown here is derived from an EMBL/GenBank/DDBJ whole genome shotgun (WGS) entry which is preliminary data.</text>
</comment>
<sequence length="193" mass="20680">MSFSQSHSGSQTHYSSSSGSSSSASKSSGARPVAAAGTTKRTKMRHVPWTEHTLRQLKLVLPGALITYYLGTLNDFWNILQGTGGAWARFAGFGASGLGIVTVSLFLYVLLMPWLTGEEPNYQTWRESGILSSVIPVLTGSIVVGWLLAVSTLGLWSPLGYIKGTIGVSAFYALTFGLLGLIPVPRVRQKTKL</sequence>
<dbReference type="EMBL" id="JAACJL010000045">
    <property type="protein sequence ID" value="KAF4613499.1"/>
    <property type="molecule type" value="Genomic_DNA"/>
</dbReference>
<evidence type="ECO:0000256" key="2">
    <source>
        <dbReference type="SAM" id="Phobius"/>
    </source>
</evidence>
<proteinExistence type="predicted"/>
<evidence type="ECO:0000313" key="3">
    <source>
        <dbReference type="EMBL" id="KAF4613499.1"/>
    </source>
</evidence>
<reference evidence="3 4" key="1">
    <citation type="submission" date="2019-12" db="EMBL/GenBank/DDBJ databases">
        <authorList>
            <person name="Floudas D."/>
            <person name="Bentzer J."/>
            <person name="Ahren D."/>
            <person name="Johansson T."/>
            <person name="Persson P."/>
            <person name="Tunlid A."/>
        </authorList>
    </citation>
    <scope>NUCLEOTIDE SEQUENCE [LARGE SCALE GENOMIC DNA]</scope>
    <source>
        <strain evidence="3 4">CBS 102.39</strain>
    </source>
</reference>
<name>A0A8H4VMP9_9AGAR</name>